<dbReference type="InParanoid" id="A0A0P0WAL2"/>
<reference evidence="2 3" key="2">
    <citation type="journal article" date="2013" name="Plant Cell Physiol.">
        <title>Rice Annotation Project Database (RAP-DB): an integrative and interactive database for rice genomics.</title>
        <authorList>
            <person name="Sakai H."/>
            <person name="Lee S.S."/>
            <person name="Tanaka T."/>
            <person name="Numa H."/>
            <person name="Kim J."/>
            <person name="Kawahara Y."/>
            <person name="Wakimoto H."/>
            <person name="Yang C.C."/>
            <person name="Iwamoto M."/>
            <person name="Abe T."/>
            <person name="Yamada Y."/>
            <person name="Muto A."/>
            <person name="Inokuchi H."/>
            <person name="Ikemura T."/>
            <person name="Matsumoto T."/>
            <person name="Sasaki T."/>
            <person name="Itoh T."/>
        </authorList>
    </citation>
    <scope>NUCLEOTIDE SEQUENCE [LARGE SCALE GENOMIC DNA]</scope>
    <source>
        <strain evidence="3">cv. Nipponbare</strain>
    </source>
</reference>
<organism evidence="2 3">
    <name type="scientific">Oryza sativa subsp. japonica</name>
    <name type="common">Rice</name>
    <dbReference type="NCBI Taxonomy" id="39947"/>
    <lineage>
        <taxon>Eukaryota</taxon>
        <taxon>Viridiplantae</taxon>
        <taxon>Streptophyta</taxon>
        <taxon>Embryophyta</taxon>
        <taxon>Tracheophyta</taxon>
        <taxon>Spermatophyta</taxon>
        <taxon>Magnoliopsida</taxon>
        <taxon>Liliopsida</taxon>
        <taxon>Poales</taxon>
        <taxon>Poaceae</taxon>
        <taxon>BOP clade</taxon>
        <taxon>Oryzoideae</taxon>
        <taxon>Oryzeae</taxon>
        <taxon>Oryzinae</taxon>
        <taxon>Oryza</taxon>
        <taxon>Oryza sativa</taxon>
    </lineage>
</organism>
<sequence length="159" mass="16055">MQQESSEKKVFGELQETKRNEMNQMFAGLLWSLSEEEMALASKEVMNSCLIGWLVGYLLLFLAGGGHGQDGGGVGDAGGERHRRAAADEGRARACRRGAGDGAPALASAPALPPGSAPRGLRRSDGSVGMSPPPPSSEPGNGGIAGAGAGAPNGAGRGE</sequence>
<feature type="compositionally biased region" description="Gly residues" evidence="1">
    <location>
        <begin position="140"/>
        <end position="159"/>
    </location>
</feature>
<dbReference type="AlphaFoldDB" id="A0A0P0WAL2"/>
<evidence type="ECO:0000313" key="2">
    <source>
        <dbReference type="EMBL" id="BAS89208.1"/>
    </source>
</evidence>
<feature type="region of interest" description="Disordered" evidence="1">
    <location>
        <begin position="69"/>
        <end position="159"/>
    </location>
</feature>
<evidence type="ECO:0000313" key="3">
    <source>
        <dbReference type="Proteomes" id="UP000059680"/>
    </source>
</evidence>
<reference evidence="3" key="1">
    <citation type="journal article" date="2005" name="Nature">
        <title>The map-based sequence of the rice genome.</title>
        <authorList>
            <consortium name="International rice genome sequencing project (IRGSP)"/>
            <person name="Matsumoto T."/>
            <person name="Wu J."/>
            <person name="Kanamori H."/>
            <person name="Katayose Y."/>
            <person name="Fujisawa M."/>
            <person name="Namiki N."/>
            <person name="Mizuno H."/>
            <person name="Yamamoto K."/>
            <person name="Antonio B.A."/>
            <person name="Baba T."/>
            <person name="Sakata K."/>
            <person name="Nagamura Y."/>
            <person name="Aoki H."/>
            <person name="Arikawa K."/>
            <person name="Arita K."/>
            <person name="Bito T."/>
            <person name="Chiden Y."/>
            <person name="Fujitsuka N."/>
            <person name="Fukunaka R."/>
            <person name="Hamada M."/>
            <person name="Harada C."/>
            <person name="Hayashi A."/>
            <person name="Hijishita S."/>
            <person name="Honda M."/>
            <person name="Hosokawa S."/>
            <person name="Ichikawa Y."/>
            <person name="Idonuma A."/>
            <person name="Iijima M."/>
            <person name="Ikeda M."/>
            <person name="Ikeno M."/>
            <person name="Ito K."/>
            <person name="Ito S."/>
            <person name="Ito T."/>
            <person name="Ito Y."/>
            <person name="Ito Y."/>
            <person name="Iwabuchi A."/>
            <person name="Kamiya K."/>
            <person name="Karasawa W."/>
            <person name="Kurita K."/>
            <person name="Katagiri S."/>
            <person name="Kikuta A."/>
            <person name="Kobayashi H."/>
            <person name="Kobayashi N."/>
            <person name="Machita K."/>
            <person name="Maehara T."/>
            <person name="Masukawa M."/>
            <person name="Mizubayashi T."/>
            <person name="Mukai Y."/>
            <person name="Nagasaki H."/>
            <person name="Nagata Y."/>
            <person name="Naito S."/>
            <person name="Nakashima M."/>
            <person name="Nakama Y."/>
            <person name="Nakamichi Y."/>
            <person name="Nakamura M."/>
            <person name="Meguro A."/>
            <person name="Negishi M."/>
            <person name="Ohta I."/>
            <person name="Ohta T."/>
            <person name="Okamoto M."/>
            <person name="Ono N."/>
            <person name="Saji S."/>
            <person name="Sakaguchi M."/>
            <person name="Sakai K."/>
            <person name="Shibata M."/>
            <person name="Shimokawa T."/>
            <person name="Song J."/>
            <person name="Takazaki Y."/>
            <person name="Terasawa K."/>
            <person name="Tsugane M."/>
            <person name="Tsuji K."/>
            <person name="Ueda S."/>
            <person name="Waki K."/>
            <person name="Yamagata H."/>
            <person name="Yamamoto M."/>
            <person name="Yamamoto S."/>
            <person name="Yamane H."/>
            <person name="Yoshiki S."/>
            <person name="Yoshihara R."/>
            <person name="Yukawa K."/>
            <person name="Zhong H."/>
            <person name="Yano M."/>
            <person name="Yuan Q."/>
            <person name="Ouyang S."/>
            <person name="Liu J."/>
            <person name="Jones K.M."/>
            <person name="Gansberger K."/>
            <person name="Moffat K."/>
            <person name="Hill J."/>
            <person name="Bera J."/>
            <person name="Fadrosh D."/>
            <person name="Jin S."/>
            <person name="Johri S."/>
            <person name="Kim M."/>
            <person name="Overton L."/>
            <person name="Reardon M."/>
            <person name="Tsitrin T."/>
            <person name="Vuong H."/>
            <person name="Weaver B."/>
            <person name="Ciecko A."/>
            <person name="Tallon L."/>
            <person name="Jackson J."/>
            <person name="Pai G."/>
            <person name="Aken S.V."/>
            <person name="Utterback T."/>
            <person name="Reidmuller S."/>
            <person name="Feldblyum T."/>
            <person name="Hsiao J."/>
            <person name="Zismann V."/>
            <person name="Iobst S."/>
            <person name="de Vazeille A.R."/>
            <person name="Buell C.R."/>
            <person name="Ying K."/>
            <person name="Li Y."/>
            <person name="Lu T."/>
            <person name="Huang Y."/>
            <person name="Zhao Q."/>
            <person name="Feng Q."/>
            <person name="Zhang L."/>
            <person name="Zhu J."/>
            <person name="Weng Q."/>
            <person name="Mu J."/>
            <person name="Lu Y."/>
            <person name="Fan D."/>
            <person name="Liu Y."/>
            <person name="Guan J."/>
            <person name="Zhang Y."/>
            <person name="Yu S."/>
            <person name="Liu X."/>
            <person name="Zhang Y."/>
            <person name="Hong G."/>
            <person name="Han B."/>
            <person name="Choisne N."/>
            <person name="Demange N."/>
            <person name="Orjeda G."/>
            <person name="Samain S."/>
            <person name="Cattolico L."/>
            <person name="Pelletier E."/>
            <person name="Couloux A."/>
            <person name="Segurens B."/>
            <person name="Wincker P."/>
            <person name="D'Hont A."/>
            <person name="Scarpelli C."/>
            <person name="Weissenbach J."/>
            <person name="Salanoubat M."/>
            <person name="Quetier F."/>
            <person name="Yu Y."/>
            <person name="Kim H.R."/>
            <person name="Rambo T."/>
            <person name="Currie J."/>
            <person name="Collura K."/>
            <person name="Luo M."/>
            <person name="Yang T."/>
            <person name="Ammiraju J.S.S."/>
            <person name="Engler F."/>
            <person name="Soderlund C."/>
            <person name="Wing R.A."/>
            <person name="Palmer L.E."/>
            <person name="de la Bastide M."/>
            <person name="Spiegel L."/>
            <person name="Nascimento L."/>
            <person name="Zutavern T."/>
            <person name="O'Shaughnessy A."/>
            <person name="Dike S."/>
            <person name="Dedhia N."/>
            <person name="Preston R."/>
            <person name="Balija V."/>
            <person name="McCombie W.R."/>
            <person name="Chow T."/>
            <person name="Chen H."/>
            <person name="Chung M."/>
            <person name="Chen C."/>
            <person name="Shaw J."/>
            <person name="Wu H."/>
            <person name="Hsiao K."/>
            <person name="Chao Y."/>
            <person name="Chu M."/>
            <person name="Cheng C."/>
            <person name="Hour A."/>
            <person name="Lee P."/>
            <person name="Lin S."/>
            <person name="Lin Y."/>
            <person name="Liou J."/>
            <person name="Liu S."/>
            <person name="Hsing Y."/>
            <person name="Raghuvanshi S."/>
            <person name="Mohanty A."/>
            <person name="Bharti A.K."/>
            <person name="Gaur A."/>
            <person name="Gupta V."/>
            <person name="Kumar D."/>
            <person name="Ravi V."/>
            <person name="Vij S."/>
            <person name="Kapur A."/>
            <person name="Khurana P."/>
            <person name="Khurana P."/>
            <person name="Khurana J.P."/>
            <person name="Tyagi A.K."/>
            <person name="Gaikwad K."/>
            <person name="Singh A."/>
            <person name="Dalal V."/>
            <person name="Srivastava S."/>
            <person name="Dixit A."/>
            <person name="Pal A.K."/>
            <person name="Ghazi I.A."/>
            <person name="Yadav M."/>
            <person name="Pandit A."/>
            <person name="Bhargava A."/>
            <person name="Sureshbabu K."/>
            <person name="Batra K."/>
            <person name="Sharma T.R."/>
            <person name="Mohapatra T."/>
            <person name="Singh N.K."/>
            <person name="Messing J."/>
            <person name="Nelson A.B."/>
            <person name="Fuks G."/>
            <person name="Kavchok S."/>
            <person name="Keizer G."/>
            <person name="Linton E."/>
            <person name="Llaca V."/>
            <person name="Song R."/>
            <person name="Tanyolac B."/>
            <person name="Young S."/>
            <person name="Ho-Il K."/>
            <person name="Hahn J.H."/>
            <person name="Sangsakoo G."/>
            <person name="Vanavichit A."/>
            <person name="de Mattos Luiz.A.T."/>
            <person name="Zimmer P.D."/>
            <person name="Malone G."/>
            <person name="Dellagostin O."/>
            <person name="de Oliveira A.C."/>
            <person name="Bevan M."/>
            <person name="Bancroft I."/>
            <person name="Minx P."/>
            <person name="Cordum H."/>
            <person name="Wilson R."/>
            <person name="Cheng Z."/>
            <person name="Jin W."/>
            <person name="Jiang J."/>
            <person name="Leong S.A."/>
            <person name="Iwama H."/>
            <person name="Gojobori T."/>
            <person name="Itoh T."/>
            <person name="Niimura Y."/>
            <person name="Fujii Y."/>
            <person name="Habara T."/>
            <person name="Sakai H."/>
            <person name="Sato Y."/>
            <person name="Wilson G."/>
            <person name="Kumar K."/>
            <person name="McCouch S."/>
            <person name="Juretic N."/>
            <person name="Hoen D."/>
            <person name="Wright S."/>
            <person name="Bruskiewich R."/>
            <person name="Bureau T."/>
            <person name="Miyao A."/>
            <person name="Hirochika H."/>
            <person name="Nishikawa T."/>
            <person name="Kadowaki K."/>
            <person name="Sugiura M."/>
            <person name="Burr B."/>
            <person name="Sasaki T."/>
        </authorList>
    </citation>
    <scope>NUCLEOTIDE SEQUENCE [LARGE SCALE GENOMIC DNA]</scope>
    <source>
        <strain evidence="3">cv. Nipponbare</strain>
    </source>
</reference>
<reference evidence="2 3" key="3">
    <citation type="journal article" date="2013" name="Rice">
        <title>Improvement of the Oryza sativa Nipponbare reference genome using next generation sequence and optical map data.</title>
        <authorList>
            <person name="Kawahara Y."/>
            <person name="de la Bastide M."/>
            <person name="Hamilton J.P."/>
            <person name="Kanamori H."/>
            <person name="McCombie W.R."/>
            <person name="Ouyang S."/>
            <person name="Schwartz D.C."/>
            <person name="Tanaka T."/>
            <person name="Wu J."/>
            <person name="Zhou S."/>
            <person name="Childs K.L."/>
            <person name="Davidson R.M."/>
            <person name="Lin H."/>
            <person name="Quesada-Ocampo L."/>
            <person name="Vaillancourt B."/>
            <person name="Sakai H."/>
            <person name="Lee S.S."/>
            <person name="Kim J."/>
            <person name="Numa H."/>
            <person name="Itoh T."/>
            <person name="Buell C.R."/>
            <person name="Matsumoto T."/>
        </authorList>
    </citation>
    <scope>NUCLEOTIDE SEQUENCE [LARGE SCALE GENOMIC DNA]</scope>
    <source>
        <strain evidence="3">cv. Nipponbare</strain>
    </source>
</reference>
<proteinExistence type="predicted"/>
<evidence type="ECO:0000256" key="1">
    <source>
        <dbReference type="SAM" id="MobiDB-lite"/>
    </source>
</evidence>
<keyword evidence="3" id="KW-1185">Reference proteome</keyword>
<dbReference type="EMBL" id="AP014960">
    <property type="protein sequence ID" value="BAS89208.1"/>
    <property type="molecule type" value="Genomic_DNA"/>
</dbReference>
<accession>A0A0P0WAL2</accession>
<dbReference type="Proteomes" id="UP000059680">
    <property type="component" value="Chromosome 4"/>
</dbReference>
<gene>
    <name evidence="2" type="ordered locus">Os04g0422750</name>
    <name evidence="2" type="ORF">OSNPB_040422750</name>
</gene>
<dbReference type="PaxDb" id="39947-A0A0P0WAL2"/>
<name>A0A0P0WAL2_ORYSJ</name>
<protein>
    <submittedName>
        <fullName evidence="2">Os04g0422750 protein</fullName>
    </submittedName>
</protein>